<dbReference type="OrthoDB" id="5801779at2"/>
<dbReference type="InterPro" id="IPR007922">
    <property type="entry name" value="DciA-like"/>
</dbReference>
<reference evidence="1 2" key="2">
    <citation type="submission" date="2018-03" db="EMBL/GenBank/DDBJ databases">
        <authorList>
            <person name="Keele B.F."/>
        </authorList>
    </citation>
    <scope>NUCLEOTIDE SEQUENCE [LARGE SCALE GENOMIC DNA]</scope>
    <source>
        <strain evidence="1 2">D13</strain>
    </source>
</reference>
<evidence type="ECO:0000313" key="1">
    <source>
        <dbReference type="EMBL" id="AVP99952.1"/>
    </source>
</evidence>
<dbReference type="Pfam" id="PF05258">
    <property type="entry name" value="DciA"/>
    <property type="match status" value="1"/>
</dbReference>
<dbReference type="EMBL" id="CP027860">
    <property type="protein sequence ID" value="AVP99952.1"/>
    <property type="molecule type" value="Genomic_DNA"/>
</dbReference>
<dbReference type="AlphaFoldDB" id="A0A2P1PYM7"/>
<evidence type="ECO:0000313" key="2">
    <source>
        <dbReference type="Proteomes" id="UP000241074"/>
    </source>
</evidence>
<gene>
    <name evidence="1" type="ORF">C7S18_01340</name>
</gene>
<name>A0A2P1PYM7_9GAMM</name>
<protein>
    <recommendedName>
        <fullName evidence="3">DUF721 domain-containing protein</fullName>
    </recommendedName>
</protein>
<proteinExistence type="predicted"/>
<accession>A0A2P1PYM7</accession>
<dbReference type="Proteomes" id="UP000241074">
    <property type="component" value="Chromosome"/>
</dbReference>
<reference evidence="1 2" key="1">
    <citation type="submission" date="2018-03" db="EMBL/GenBank/DDBJ databases">
        <title>Ahniella affigens gen. nov., sp. nov., a gammaproteobacterium isolated from sandy soil near a stream.</title>
        <authorList>
            <person name="Ko Y."/>
            <person name="Kim J.-H."/>
        </authorList>
    </citation>
    <scope>NUCLEOTIDE SEQUENCE [LARGE SCALE GENOMIC DNA]</scope>
    <source>
        <strain evidence="1 2">D13</strain>
    </source>
</reference>
<sequence>MLGLTELNHSCPDRRIGDNDDIHAVVSLVKAMPMRSKTTDSRFRRADQATTEAPPLVDLLGRAEWLANLDHRVRLQLPADLAKGLVIANVRQDTLVVTTSHPALARRARLEQKRILEAANRFLTPPLKTLIVKVTPPTADLAISSTSTPPSDTAVEHLRLAALALGDAEMAAAFASLSQKR</sequence>
<organism evidence="1 2">
    <name type="scientific">Ahniella affigens</name>
    <dbReference type="NCBI Taxonomy" id="2021234"/>
    <lineage>
        <taxon>Bacteria</taxon>
        <taxon>Pseudomonadati</taxon>
        <taxon>Pseudomonadota</taxon>
        <taxon>Gammaproteobacteria</taxon>
        <taxon>Lysobacterales</taxon>
        <taxon>Rhodanobacteraceae</taxon>
        <taxon>Ahniella</taxon>
    </lineage>
</organism>
<dbReference type="KEGG" id="xba:C7S18_01340"/>
<evidence type="ECO:0008006" key="3">
    <source>
        <dbReference type="Google" id="ProtNLM"/>
    </source>
</evidence>
<keyword evidence="2" id="KW-1185">Reference proteome</keyword>